<dbReference type="RefSeq" id="WP_245818864.1">
    <property type="nucleotide sequence ID" value="NZ_FZNW01000027.1"/>
</dbReference>
<evidence type="ECO:0000259" key="1">
    <source>
        <dbReference type="Pfam" id="PF04149"/>
    </source>
</evidence>
<keyword evidence="3" id="KW-1185">Reference proteome</keyword>
<sequence length="63" mass="7120">MLDRAEDRVRWRTSSYSNSEGGACVEVALSTLTRVRDTKDREGGRLDVPFTAWRAFTSALRQA</sequence>
<dbReference type="AlphaFoldDB" id="A0A238ZZD9"/>
<name>A0A238ZZD9_9PSEU</name>
<feature type="domain" description="DUF397" evidence="1">
    <location>
        <begin position="10"/>
        <end position="61"/>
    </location>
</feature>
<reference evidence="2 3" key="1">
    <citation type="submission" date="2017-06" db="EMBL/GenBank/DDBJ databases">
        <authorList>
            <person name="Kim H.J."/>
            <person name="Triplett B.A."/>
        </authorList>
    </citation>
    <scope>NUCLEOTIDE SEQUENCE [LARGE SCALE GENOMIC DNA]</scope>
    <source>
        <strain evidence="2 3">DSM 45207</strain>
    </source>
</reference>
<evidence type="ECO:0000313" key="2">
    <source>
        <dbReference type="EMBL" id="SNR88013.1"/>
    </source>
</evidence>
<accession>A0A238ZZD9</accession>
<dbReference type="Pfam" id="PF04149">
    <property type="entry name" value="DUF397"/>
    <property type="match status" value="1"/>
</dbReference>
<evidence type="ECO:0000313" key="3">
    <source>
        <dbReference type="Proteomes" id="UP000198348"/>
    </source>
</evidence>
<organism evidence="2 3">
    <name type="scientific">Haloechinothrix alba</name>
    <dbReference type="NCBI Taxonomy" id="664784"/>
    <lineage>
        <taxon>Bacteria</taxon>
        <taxon>Bacillati</taxon>
        <taxon>Actinomycetota</taxon>
        <taxon>Actinomycetes</taxon>
        <taxon>Pseudonocardiales</taxon>
        <taxon>Pseudonocardiaceae</taxon>
        <taxon>Haloechinothrix</taxon>
    </lineage>
</organism>
<protein>
    <recommendedName>
        <fullName evidence="1">DUF397 domain-containing protein</fullName>
    </recommendedName>
</protein>
<gene>
    <name evidence="2" type="ORF">SAMN06265360_12712</name>
</gene>
<dbReference type="InterPro" id="IPR007278">
    <property type="entry name" value="DUF397"/>
</dbReference>
<dbReference type="Proteomes" id="UP000198348">
    <property type="component" value="Unassembled WGS sequence"/>
</dbReference>
<proteinExistence type="predicted"/>
<dbReference type="EMBL" id="FZNW01000027">
    <property type="protein sequence ID" value="SNR88013.1"/>
    <property type="molecule type" value="Genomic_DNA"/>
</dbReference>